<comment type="caution">
    <text evidence="3">The sequence shown here is derived from an EMBL/GenBank/DDBJ whole genome shotgun (WGS) entry which is preliminary data.</text>
</comment>
<protein>
    <recommendedName>
        <fullName evidence="2">Cyclin-like domain-containing protein</fullName>
    </recommendedName>
</protein>
<sequence>MLFLKNTRRSLGVVENDKTYLIKKANFNPARNPTTPQKPLESPRFSTDQHAAVNTVRGMIQKQKNVPNPIVPSNVIAQPMSARNLKVCASDHINMGSKRRFSAAIHQNSLKERMKGILQQSTNRALGAESGTQAFDKHLTHQFGNNNHLLTLQQQYREEPDQISIFEPVAQQRFSTFTKRKLTFKGTGEVSLKMAAAHPYQQFMNQHYSLSTKHATAKTFSIPPCGSDSQVSLGIASTNAATTITNSGQCSGEIKSEIPEQKILFNTFQISNKIPEEPIIITPGTQKISSHRYKKVRFDECNEKANQSLCDTFRGKFPFSGGVVKMSGGEEQIIGGSFSLSVRRRPSIKFNCWTKLESGSSSINQSPCQYSHKSKDYQSEAMLAYHQLGQPDVDRLAKWMRKVFNTFYGAKGDILETESLASSLAFRYLHALWSNKCGGYSTSKIPLLGMACVIIASKYCETNAISVQELLKRTGNKFTYHEFMNMERSVLATLKWKVRE</sequence>
<gene>
    <name evidence="3" type="ORF">FGO68_gene17002</name>
</gene>
<dbReference type="PANTHER" id="PTHR10177">
    <property type="entry name" value="CYCLINS"/>
    <property type="match status" value="1"/>
</dbReference>
<name>A0A8J8NV58_HALGN</name>
<reference evidence="3" key="1">
    <citation type="submission" date="2019-06" db="EMBL/GenBank/DDBJ databases">
        <authorList>
            <person name="Zheng W."/>
        </authorList>
    </citation>
    <scope>NUCLEOTIDE SEQUENCE</scope>
    <source>
        <strain evidence="3">QDHG01</strain>
    </source>
</reference>
<dbReference type="AlphaFoldDB" id="A0A8J8NV58"/>
<dbReference type="InterPro" id="IPR036915">
    <property type="entry name" value="Cyclin-like_sf"/>
</dbReference>
<dbReference type="InterPro" id="IPR039361">
    <property type="entry name" value="Cyclin"/>
</dbReference>
<dbReference type="InterPro" id="IPR013763">
    <property type="entry name" value="Cyclin-like_dom"/>
</dbReference>
<organism evidence="3 4">
    <name type="scientific">Halteria grandinella</name>
    <dbReference type="NCBI Taxonomy" id="5974"/>
    <lineage>
        <taxon>Eukaryota</taxon>
        <taxon>Sar</taxon>
        <taxon>Alveolata</taxon>
        <taxon>Ciliophora</taxon>
        <taxon>Intramacronucleata</taxon>
        <taxon>Spirotrichea</taxon>
        <taxon>Stichotrichia</taxon>
        <taxon>Sporadotrichida</taxon>
        <taxon>Halteriidae</taxon>
        <taxon>Halteria</taxon>
    </lineage>
</organism>
<comment type="similarity">
    <text evidence="1">Belongs to the cyclin family.</text>
</comment>
<dbReference type="SUPFAM" id="SSF47954">
    <property type="entry name" value="Cyclin-like"/>
    <property type="match status" value="1"/>
</dbReference>
<feature type="domain" description="Cyclin-like" evidence="2">
    <location>
        <begin position="398"/>
        <end position="492"/>
    </location>
</feature>
<evidence type="ECO:0000313" key="3">
    <source>
        <dbReference type="EMBL" id="TNV80711.1"/>
    </source>
</evidence>
<dbReference type="Pfam" id="PF00134">
    <property type="entry name" value="Cyclin_N"/>
    <property type="match status" value="1"/>
</dbReference>
<dbReference type="InterPro" id="IPR006671">
    <property type="entry name" value="Cyclin_N"/>
</dbReference>
<evidence type="ECO:0000256" key="1">
    <source>
        <dbReference type="RuleBase" id="RU000383"/>
    </source>
</evidence>
<proteinExistence type="inferred from homology"/>
<keyword evidence="1" id="KW-0195">Cyclin</keyword>
<dbReference type="Proteomes" id="UP000785679">
    <property type="component" value="Unassembled WGS sequence"/>
</dbReference>
<dbReference type="Gene3D" id="1.10.472.10">
    <property type="entry name" value="Cyclin-like"/>
    <property type="match status" value="1"/>
</dbReference>
<dbReference type="EMBL" id="RRYP01007136">
    <property type="protein sequence ID" value="TNV80711.1"/>
    <property type="molecule type" value="Genomic_DNA"/>
</dbReference>
<dbReference type="OrthoDB" id="306099at2759"/>
<evidence type="ECO:0000259" key="2">
    <source>
        <dbReference type="SMART" id="SM00385"/>
    </source>
</evidence>
<accession>A0A8J8NV58</accession>
<dbReference type="SMART" id="SM00385">
    <property type="entry name" value="CYCLIN"/>
    <property type="match status" value="1"/>
</dbReference>
<evidence type="ECO:0000313" key="4">
    <source>
        <dbReference type="Proteomes" id="UP000785679"/>
    </source>
</evidence>
<keyword evidence="4" id="KW-1185">Reference proteome</keyword>